<dbReference type="GO" id="GO:0005524">
    <property type="term" value="F:ATP binding"/>
    <property type="evidence" value="ECO:0007669"/>
    <property type="project" value="UniProtKB-KW"/>
</dbReference>
<dbReference type="EMBL" id="NHNI01000002">
    <property type="protein sequence ID" value="OZY84419.1"/>
    <property type="molecule type" value="Genomic_DNA"/>
</dbReference>
<evidence type="ECO:0000256" key="2">
    <source>
        <dbReference type="ARBA" id="ARBA00022448"/>
    </source>
</evidence>
<evidence type="ECO:0000256" key="3">
    <source>
        <dbReference type="ARBA" id="ARBA00022741"/>
    </source>
</evidence>
<comment type="similarity">
    <text evidence="1">Belongs to the ABC transporter superfamily.</text>
</comment>
<evidence type="ECO:0000313" key="6">
    <source>
        <dbReference type="EMBL" id="OZY84419.1"/>
    </source>
</evidence>
<dbReference type="GO" id="GO:0016887">
    <property type="term" value="F:ATP hydrolysis activity"/>
    <property type="evidence" value="ECO:0007669"/>
    <property type="project" value="InterPro"/>
</dbReference>
<dbReference type="CDD" id="cd03230">
    <property type="entry name" value="ABC_DR_subfamily_A"/>
    <property type="match status" value="1"/>
</dbReference>
<gene>
    <name evidence="6" type="ORF">CBP51_14515</name>
</gene>
<protein>
    <submittedName>
        <fullName evidence="6">Multidrug ABC transporter ATP-binding protein</fullName>
    </submittedName>
</protein>
<keyword evidence="3" id="KW-0547">Nucleotide-binding</keyword>
<dbReference type="Gene3D" id="3.40.50.300">
    <property type="entry name" value="P-loop containing nucleotide triphosphate hydrolases"/>
    <property type="match status" value="1"/>
</dbReference>
<dbReference type="PROSITE" id="PS50893">
    <property type="entry name" value="ABC_TRANSPORTER_2"/>
    <property type="match status" value="1"/>
</dbReference>
<reference evidence="7" key="1">
    <citation type="submission" date="2017-05" db="EMBL/GenBank/DDBJ databases">
        <authorList>
            <person name="Barney B.M."/>
        </authorList>
    </citation>
    <scope>NUCLEOTIDE SEQUENCE [LARGE SCALE GENOMIC DNA]</scope>
    <source>
        <strain evidence="7">PSBB022</strain>
    </source>
</reference>
<dbReference type="Pfam" id="PF00005">
    <property type="entry name" value="ABC_tran"/>
    <property type="match status" value="1"/>
</dbReference>
<name>A0A266Q4X7_9GAMM</name>
<evidence type="ECO:0000256" key="4">
    <source>
        <dbReference type="ARBA" id="ARBA00022840"/>
    </source>
</evidence>
<dbReference type="Proteomes" id="UP000216101">
    <property type="component" value="Unassembled WGS sequence"/>
</dbReference>
<dbReference type="InterPro" id="IPR003593">
    <property type="entry name" value="AAA+_ATPase"/>
</dbReference>
<dbReference type="InterPro" id="IPR027417">
    <property type="entry name" value="P-loop_NTPase"/>
</dbReference>
<proteinExistence type="inferred from homology"/>
<feature type="domain" description="ABC transporter" evidence="5">
    <location>
        <begin position="2"/>
        <end position="231"/>
    </location>
</feature>
<keyword evidence="2" id="KW-0813">Transport</keyword>
<sequence>MLAVSKLKRAYGDFVAADEVSFTIAKGEIVGLLGHNGAGKTTVMKMLSGYLEPSAGTIQFQGLALADNLKTLQRKIGYLPENLPIYPEMSVAAYLDYAAELKGLQGAEKQRDIKRVIDATDIKNKLLAPIASLSRGYKQRVGVAQALLGRPALLILDEPTNGLDPQQTLQMRALIRTIAQEATVILSTHIMQEVDALCDRVLMMRAGRLVLDEKLSELRHARSLLLTTNQSGAELEPVLRCVTGVKTIEALGKNAHGEQLRIHLGDAADVQATTAALARLVLENNAELYQLQPETRDLESLFRDINNATLSAKETQEVDRAA</sequence>
<dbReference type="SMART" id="SM00382">
    <property type="entry name" value="AAA"/>
    <property type="match status" value="1"/>
</dbReference>
<evidence type="ECO:0000259" key="5">
    <source>
        <dbReference type="PROSITE" id="PS50893"/>
    </source>
</evidence>
<evidence type="ECO:0000313" key="7">
    <source>
        <dbReference type="Proteomes" id="UP000216101"/>
    </source>
</evidence>
<organism evidence="6 7">
    <name type="scientific">Cellvibrio mixtus</name>
    <dbReference type="NCBI Taxonomy" id="39650"/>
    <lineage>
        <taxon>Bacteria</taxon>
        <taxon>Pseudomonadati</taxon>
        <taxon>Pseudomonadota</taxon>
        <taxon>Gammaproteobacteria</taxon>
        <taxon>Cellvibrionales</taxon>
        <taxon>Cellvibrionaceae</taxon>
        <taxon>Cellvibrio</taxon>
    </lineage>
</organism>
<dbReference type="PANTHER" id="PTHR43335">
    <property type="entry name" value="ABC TRANSPORTER, ATP-BINDING PROTEIN"/>
    <property type="match status" value="1"/>
</dbReference>
<comment type="caution">
    <text evidence="6">The sequence shown here is derived from an EMBL/GenBank/DDBJ whole genome shotgun (WGS) entry which is preliminary data.</text>
</comment>
<dbReference type="InterPro" id="IPR003439">
    <property type="entry name" value="ABC_transporter-like_ATP-bd"/>
</dbReference>
<dbReference type="RefSeq" id="WP_078042268.1">
    <property type="nucleotide sequence ID" value="NZ_NHNI01000002.1"/>
</dbReference>
<keyword evidence="7" id="KW-1185">Reference proteome</keyword>
<evidence type="ECO:0000256" key="1">
    <source>
        <dbReference type="ARBA" id="ARBA00005417"/>
    </source>
</evidence>
<dbReference type="AlphaFoldDB" id="A0A266Q4X7"/>
<dbReference type="SUPFAM" id="SSF52540">
    <property type="entry name" value="P-loop containing nucleoside triphosphate hydrolases"/>
    <property type="match status" value="1"/>
</dbReference>
<accession>A0A266Q4X7</accession>
<dbReference type="PANTHER" id="PTHR43335:SF4">
    <property type="entry name" value="ABC TRANSPORTER, ATP-BINDING PROTEIN"/>
    <property type="match status" value="1"/>
</dbReference>
<keyword evidence="4 6" id="KW-0067">ATP-binding</keyword>